<evidence type="ECO:0000259" key="1">
    <source>
        <dbReference type="Pfam" id="PF26309"/>
    </source>
</evidence>
<dbReference type="OrthoDB" id="585088at2"/>
<evidence type="ECO:0000313" key="3">
    <source>
        <dbReference type="Proteomes" id="UP000000268"/>
    </source>
</evidence>
<gene>
    <name evidence="2" type="ordered locus">AM1_5708</name>
</gene>
<dbReference type="AlphaFoldDB" id="B0CGA2"/>
<dbReference type="HOGENOM" id="CLU_1465202_0_0_3"/>
<dbReference type="RefSeq" id="WP_012165870.1">
    <property type="nucleotide sequence ID" value="NC_009925.1"/>
</dbReference>
<dbReference type="Pfam" id="PF26309">
    <property type="entry name" value="DUF8082"/>
    <property type="match status" value="1"/>
</dbReference>
<dbReference type="STRING" id="329726.AM1_5708"/>
<name>B0CGA2_ACAM1</name>
<reference evidence="2 3" key="1">
    <citation type="journal article" date="2008" name="Proc. Natl. Acad. Sci. U.S.A.">
        <title>Niche adaptation and genome expansion in the chlorophyll d-producing cyanobacterium Acaryochloris marina.</title>
        <authorList>
            <person name="Swingley W.D."/>
            <person name="Chen M."/>
            <person name="Cheung P.C."/>
            <person name="Conrad A.L."/>
            <person name="Dejesa L.C."/>
            <person name="Hao J."/>
            <person name="Honchak B.M."/>
            <person name="Karbach L.E."/>
            <person name="Kurdoglu A."/>
            <person name="Lahiri S."/>
            <person name="Mastrian S.D."/>
            <person name="Miyashita H."/>
            <person name="Page L."/>
            <person name="Ramakrishna P."/>
            <person name="Satoh S."/>
            <person name="Sattley W.M."/>
            <person name="Shimada Y."/>
            <person name="Taylor H.L."/>
            <person name="Tomo T."/>
            <person name="Tsuchiya T."/>
            <person name="Wang Z.T."/>
            <person name="Raymond J."/>
            <person name="Mimuro M."/>
            <person name="Blankenship R.E."/>
            <person name="Touchman J.W."/>
        </authorList>
    </citation>
    <scope>NUCLEOTIDE SEQUENCE [LARGE SCALE GENOMIC DNA]</scope>
    <source>
        <strain evidence="3">MBIC 11017</strain>
    </source>
</reference>
<keyword evidence="3" id="KW-1185">Reference proteome</keyword>
<accession>B0CGA2</accession>
<dbReference type="KEGG" id="amr:AM1_5708"/>
<dbReference type="EMBL" id="CP000828">
    <property type="protein sequence ID" value="ABW30655.1"/>
    <property type="molecule type" value="Genomic_DNA"/>
</dbReference>
<protein>
    <recommendedName>
        <fullName evidence="1">DUF8082 domain-containing protein</fullName>
    </recommendedName>
</protein>
<dbReference type="Proteomes" id="UP000000268">
    <property type="component" value="Chromosome"/>
</dbReference>
<organism evidence="2 3">
    <name type="scientific">Acaryochloris marina (strain MBIC 11017)</name>
    <dbReference type="NCBI Taxonomy" id="329726"/>
    <lineage>
        <taxon>Bacteria</taxon>
        <taxon>Bacillati</taxon>
        <taxon>Cyanobacteriota</taxon>
        <taxon>Cyanophyceae</taxon>
        <taxon>Acaryochloridales</taxon>
        <taxon>Acaryochloridaceae</taxon>
        <taxon>Acaryochloris</taxon>
    </lineage>
</organism>
<proteinExistence type="predicted"/>
<sequence>MYIIQSANLMARGILTDQSASLMIRGRWFRPGPAFAQSLRQIAIEFCEESLSQGRQYILIEFPLYFMAWRRFRPNQETQAQSSKSLKFTVNPQQVRPTTYQWSPAFTKPTFPNKQFSQSDRDKERIKTPKLGGAGIDHVLIKQCKAELAIHIGPMADYITEQTLNNSAQLSSEQLIAALAAHIPNTKAGLLFRWTLTKKMQDLNNKHV</sequence>
<dbReference type="eggNOG" id="COG0515">
    <property type="taxonomic scope" value="Bacteria"/>
</dbReference>
<evidence type="ECO:0000313" key="2">
    <source>
        <dbReference type="EMBL" id="ABW30655.1"/>
    </source>
</evidence>
<feature type="domain" description="DUF8082" evidence="1">
    <location>
        <begin position="140"/>
        <end position="196"/>
    </location>
</feature>
<dbReference type="InterPro" id="IPR058395">
    <property type="entry name" value="DUF8082"/>
</dbReference>